<accession>A0A5B7FYG3</accession>
<sequence>MKATTGKRTRVSECSSVAMRSEMQIHWPDPLSYAGLGCLYRFQHHKGRMVMSSKAGAVDLFAWGGGWSKEG</sequence>
<organism evidence="1 2">
    <name type="scientific">Portunus trituberculatus</name>
    <name type="common">Swimming crab</name>
    <name type="synonym">Neptunus trituberculatus</name>
    <dbReference type="NCBI Taxonomy" id="210409"/>
    <lineage>
        <taxon>Eukaryota</taxon>
        <taxon>Metazoa</taxon>
        <taxon>Ecdysozoa</taxon>
        <taxon>Arthropoda</taxon>
        <taxon>Crustacea</taxon>
        <taxon>Multicrustacea</taxon>
        <taxon>Malacostraca</taxon>
        <taxon>Eumalacostraca</taxon>
        <taxon>Eucarida</taxon>
        <taxon>Decapoda</taxon>
        <taxon>Pleocyemata</taxon>
        <taxon>Brachyura</taxon>
        <taxon>Eubrachyura</taxon>
        <taxon>Portunoidea</taxon>
        <taxon>Portunidae</taxon>
        <taxon>Portuninae</taxon>
        <taxon>Portunus</taxon>
    </lineage>
</organism>
<evidence type="ECO:0000313" key="2">
    <source>
        <dbReference type="Proteomes" id="UP000324222"/>
    </source>
</evidence>
<comment type="caution">
    <text evidence="1">The sequence shown here is derived from an EMBL/GenBank/DDBJ whole genome shotgun (WGS) entry which is preliminary data.</text>
</comment>
<protein>
    <submittedName>
        <fullName evidence="1">Uncharacterized protein</fullName>
    </submittedName>
</protein>
<dbReference type="Proteomes" id="UP000324222">
    <property type="component" value="Unassembled WGS sequence"/>
</dbReference>
<proteinExistence type="predicted"/>
<gene>
    <name evidence="1" type="ORF">E2C01_044435</name>
</gene>
<evidence type="ECO:0000313" key="1">
    <source>
        <dbReference type="EMBL" id="MPC50606.1"/>
    </source>
</evidence>
<dbReference type="EMBL" id="VSRR010009617">
    <property type="protein sequence ID" value="MPC50606.1"/>
    <property type="molecule type" value="Genomic_DNA"/>
</dbReference>
<keyword evidence="2" id="KW-1185">Reference proteome</keyword>
<name>A0A5B7FYG3_PORTR</name>
<reference evidence="1 2" key="1">
    <citation type="submission" date="2019-05" db="EMBL/GenBank/DDBJ databases">
        <title>Another draft genome of Portunus trituberculatus and its Hox gene families provides insights of decapod evolution.</title>
        <authorList>
            <person name="Jeong J.-H."/>
            <person name="Song I."/>
            <person name="Kim S."/>
            <person name="Choi T."/>
            <person name="Kim D."/>
            <person name="Ryu S."/>
            <person name="Kim W."/>
        </authorList>
    </citation>
    <scope>NUCLEOTIDE SEQUENCE [LARGE SCALE GENOMIC DNA]</scope>
    <source>
        <tissue evidence="1">Muscle</tissue>
    </source>
</reference>
<dbReference type="AlphaFoldDB" id="A0A5B7FYG3"/>